<dbReference type="InterPro" id="IPR039134">
    <property type="entry name" value="SMUG1"/>
</dbReference>
<name>A0A1J5T9R0_9ARCH</name>
<evidence type="ECO:0000256" key="4">
    <source>
        <dbReference type="ARBA" id="ARBA00023125"/>
    </source>
</evidence>
<reference evidence="7 8" key="1">
    <citation type="submission" date="2016-08" db="EMBL/GenBank/DDBJ databases">
        <title>New Insights into Marine Group III Euryarchaeota, from dark to light.</title>
        <authorList>
            <person name="Haro-Moreno J.M."/>
            <person name="Rodriguez-Valera F."/>
            <person name="Lopez-Garcia P."/>
            <person name="Moreira D."/>
            <person name="Martin-Cuadrado A.B."/>
        </authorList>
    </citation>
    <scope>NUCLEOTIDE SEQUENCE [LARGE SCALE GENOMIC DNA]</scope>
    <source>
        <strain evidence="7">CG-Epi6</strain>
    </source>
</reference>
<dbReference type="AlphaFoldDB" id="A0A1J5T9R0"/>
<keyword evidence="2" id="KW-0227">DNA damage</keyword>
<evidence type="ECO:0000256" key="2">
    <source>
        <dbReference type="ARBA" id="ARBA00022763"/>
    </source>
</evidence>
<evidence type="ECO:0000259" key="6">
    <source>
        <dbReference type="Pfam" id="PF03167"/>
    </source>
</evidence>
<keyword evidence="5" id="KW-0234">DNA repair</keyword>
<dbReference type="PANTHER" id="PTHR13235:SF2">
    <property type="entry name" value="SINGLE-STRAND SELECTIVE MONOFUNCTIONAL URACIL DNA GLYCOSYLASE"/>
    <property type="match status" value="1"/>
</dbReference>
<dbReference type="GO" id="GO:0006284">
    <property type="term" value="P:base-excision repair"/>
    <property type="evidence" value="ECO:0007669"/>
    <property type="project" value="InterPro"/>
</dbReference>
<feature type="domain" description="Uracil-DNA glycosylase-like" evidence="6">
    <location>
        <begin position="53"/>
        <end position="238"/>
    </location>
</feature>
<comment type="similarity">
    <text evidence="1">Belongs to the uracil-DNA glycosylase (UDG) superfamily. SMUG1 family.</text>
</comment>
<evidence type="ECO:0000256" key="1">
    <source>
        <dbReference type="ARBA" id="ARBA00007889"/>
    </source>
</evidence>
<dbReference type="GO" id="GO:0003677">
    <property type="term" value="F:DNA binding"/>
    <property type="evidence" value="ECO:0007669"/>
    <property type="project" value="UniProtKB-KW"/>
</dbReference>
<dbReference type="InterPro" id="IPR036895">
    <property type="entry name" value="Uracil-DNA_glycosylase-like_sf"/>
</dbReference>
<gene>
    <name evidence="7" type="ORF">BEU03_00940</name>
</gene>
<keyword evidence="3" id="KW-0378">Hydrolase</keyword>
<evidence type="ECO:0000256" key="5">
    <source>
        <dbReference type="ARBA" id="ARBA00023204"/>
    </source>
</evidence>
<evidence type="ECO:0000256" key="3">
    <source>
        <dbReference type="ARBA" id="ARBA00022801"/>
    </source>
</evidence>
<evidence type="ECO:0000313" key="8">
    <source>
        <dbReference type="Proteomes" id="UP000183403"/>
    </source>
</evidence>
<dbReference type="GO" id="GO:0000703">
    <property type="term" value="F:oxidized pyrimidine nucleobase lesion DNA N-glycosylase activity"/>
    <property type="evidence" value="ECO:0007669"/>
    <property type="project" value="TreeGrafter"/>
</dbReference>
<dbReference type="GO" id="GO:0017065">
    <property type="term" value="F:single-strand selective uracil DNA N-glycosylase activity"/>
    <property type="evidence" value="ECO:0007669"/>
    <property type="project" value="InterPro"/>
</dbReference>
<dbReference type="Gene3D" id="3.40.470.10">
    <property type="entry name" value="Uracil-DNA glycosylase-like domain"/>
    <property type="match status" value="1"/>
</dbReference>
<proteinExistence type="inferred from homology"/>
<accession>A0A1J5T9R0</accession>
<dbReference type="PANTHER" id="PTHR13235">
    <property type="entry name" value="SINGLE-STRAND SELECTIVE MONOFUNCTIONAL URACIL DNA GLYCOSYLASE"/>
    <property type="match status" value="1"/>
</dbReference>
<protein>
    <recommendedName>
        <fullName evidence="6">Uracil-DNA glycosylase-like domain-containing protein</fullName>
    </recommendedName>
</protein>
<dbReference type="Pfam" id="PF03167">
    <property type="entry name" value="UDG"/>
    <property type="match status" value="1"/>
</dbReference>
<comment type="caution">
    <text evidence="7">The sequence shown here is derived from an EMBL/GenBank/DDBJ whole genome shotgun (WGS) entry which is preliminary data.</text>
</comment>
<dbReference type="InterPro" id="IPR005122">
    <property type="entry name" value="Uracil-DNA_glycosylase-like"/>
</dbReference>
<organism evidence="7 8">
    <name type="scientific">Marine Group III euryarchaeote CG-Epi6</name>
    <dbReference type="NCBI Taxonomy" id="1889000"/>
    <lineage>
        <taxon>Archaea</taxon>
        <taxon>Methanobacteriati</taxon>
        <taxon>Thermoplasmatota</taxon>
        <taxon>Thermoplasmata</taxon>
        <taxon>Candidatus Thermoprofundales</taxon>
    </lineage>
</organism>
<dbReference type="Proteomes" id="UP000183403">
    <property type="component" value="Unassembled WGS sequence"/>
</dbReference>
<sequence>MNSKAKILVELTKKLSDECDTHVANIIENNPNIDFVYNPLNYAWNPHKLYLEKYGTLGAKTIIMGMNPGHGMGNTGIPFGCPEKVRSYLEITDLEVREPSKIHPKREVKGLQYDKVEISGKRIWNLIEEIYGLPTEAFKDIFVLNHFPLWMFNAAGQNITPDKLKSSSTNEIFDICNKYLVDVIQVLGCKSIIGVGKYAQKMAHLAVVNANLGHIIVDEIPHPSPANPLANRDKGRVWKKISSKVIKRNTQKTTD</sequence>
<keyword evidence="4" id="KW-0238">DNA-binding</keyword>
<dbReference type="EMBL" id="MIYV01000022">
    <property type="protein sequence ID" value="OIR10532.1"/>
    <property type="molecule type" value="Genomic_DNA"/>
</dbReference>
<dbReference type="SUPFAM" id="SSF52141">
    <property type="entry name" value="Uracil-DNA glycosylase-like"/>
    <property type="match status" value="1"/>
</dbReference>
<evidence type="ECO:0000313" key="7">
    <source>
        <dbReference type="EMBL" id="OIR10532.1"/>
    </source>
</evidence>